<accession>A0A5D4RR66</accession>
<sequence>MSSEQYWRYSMYLGDWLILIIIVLLTLLGVFSFTLFMRRMVSRSAASYSSDQELHAKLDEIIRLLKKLEKDE</sequence>
<dbReference type="Pfam" id="PF13314">
    <property type="entry name" value="DUF4083"/>
    <property type="match status" value="1"/>
</dbReference>
<reference evidence="2 3" key="1">
    <citation type="submission" date="2019-08" db="EMBL/GenBank/DDBJ databases">
        <title>Bacillus genomes from the desert of Cuatro Cienegas, Coahuila.</title>
        <authorList>
            <person name="Olmedo-Alvarez G."/>
        </authorList>
    </citation>
    <scope>NUCLEOTIDE SEQUENCE [LARGE SCALE GENOMIC DNA]</scope>
    <source>
        <strain evidence="2 3">CH446_14T</strain>
    </source>
</reference>
<keyword evidence="1" id="KW-0472">Membrane</keyword>
<dbReference type="AlphaFoldDB" id="A0A5D4RR66"/>
<evidence type="ECO:0000313" key="3">
    <source>
        <dbReference type="Proteomes" id="UP000322139"/>
    </source>
</evidence>
<protein>
    <submittedName>
        <fullName evidence="2">DUF4083 domain-containing protein</fullName>
    </submittedName>
</protein>
<dbReference type="EMBL" id="VTER01000001">
    <property type="protein sequence ID" value="TYS52012.1"/>
    <property type="molecule type" value="Genomic_DNA"/>
</dbReference>
<evidence type="ECO:0000256" key="1">
    <source>
        <dbReference type="SAM" id="Phobius"/>
    </source>
</evidence>
<keyword evidence="1" id="KW-0812">Transmembrane</keyword>
<gene>
    <name evidence="2" type="ORF">FZD51_00735</name>
</gene>
<evidence type="ECO:0000313" key="2">
    <source>
        <dbReference type="EMBL" id="TYS52012.1"/>
    </source>
</evidence>
<feature type="transmembrane region" description="Helical" evidence="1">
    <location>
        <begin position="16"/>
        <end position="37"/>
    </location>
</feature>
<keyword evidence="1" id="KW-1133">Transmembrane helix</keyword>
<dbReference type="Proteomes" id="UP000322139">
    <property type="component" value="Unassembled WGS sequence"/>
</dbReference>
<name>A0A5D4RR66_9BACI</name>
<dbReference type="InterPro" id="IPR025143">
    <property type="entry name" value="DUF4083"/>
</dbReference>
<organism evidence="2 3">
    <name type="scientific">Bacillus infantis</name>
    <dbReference type="NCBI Taxonomy" id="324767"/>
    <lineage>
        <taxon>Bacteria</taxon>
        <taxon>Bacillati</taxon>
        <taxon>Bacillota</taxon>
        <taxon>Bacilli</taxon>
        <taxon>Bacillales</taxon>
        <taxon>Bacillaceae</taxon>
        <taxon>Bacillus</taxon>
    </lineage>
</organism>
<comment type="caution">
    <text evidence="2">The sequence shown here is derived from an EMBL/GenBank/DDBJ whole genome shotgun (WGS) entry which is preliminary data.</text>
</comment>
<proteinExistence type="predicted"/>